<dbReference type="Proteomes" id="UP001176468">
    <property type="component" value="Unassembled WGS sequence"/>
</dbReference>
<name>A0ABT8ZUG1_9SPHN</name>
<evidence type="ECO:0000313" key="3">
    <source>
        <dbReference type="EMBL" id="MDO7841215.1"/>
    </source>
</evidence>
<dbReference type="EMBL" id="JAUQSZ010000001">
    <property type="protein sequence ID" value="MDO7841215.1"/>
    <property type="molecule type" value="Genomic_DNA"/>
</dbReference>
<dbReference type="Pfam" id="PF13561">
    <property type="entry name" value="adh_short_C2"/>
    <property type="match status" value="1"/>
</dbReference>
<dbReference type="InterPro" id="IPR036291">
    <property type="entry name" value="NAD(P)-bd_dom_sf"/>
</dbReference>
<dbReference type="PANTHER" id="PTHR43639:SF1">
    <property type="entry name" value="SHORT-CHAIN DEHYDROGENASE_REDUCTASE FAMILY PROTEIN"/>
    <property type="match status" value="1"/>
</dbReference>
<dbReference type="PANTHER" id="PTHR43639">
    <property type="entry name" value="OXIDOREDUCTASE, SHORT-CHAIN DEHYDROGENASE/REDUCTASE FAMILY (AFU_ORTHOLOGUE AFUA_5G02870)"/>
    <property type="match status" value="1"/>
</dbReference>
<accession>A0ABT8ZUG1</accession>
<comment type="caution">
    <text evidence="3">The sequence shown here is derived from an EMBL/GenBank/DDBJ whole genome shotgun (WGS) entry which is preliminary data.</text>
</comment>
<dbReference type="PRINTS" id="PR00081">
    <property type="entry name" value="GDHRDH"/>
</dbReference>
<dbReference type="InterPro" id="IPR002347">
    <property type="entry name" value="SDR_fam"/>
</dbReference>
<comment type="similarity">
    <text evidence="1">Belongs to the short-chain dehydrogenases/reductases (SDR) family.</text>
</comment>
<keyword evidence="2" id="KW-0560">Oxidoreductase</keyword>
<reference evidence="3" key="1">
    <citation type="submission" date="2023-07" db="EMBL/GenBank/DDBJ databases">
        <authorList>
            <person name="Kim M.K."/>
        </authorList>
    </citation>
    <scope>NUCLEOTIDE SEQUENCE</scope>
    <source>
        <strain evidence="3">CA1-15</strain>
    </source>
</reference>
<evidence type="ECO:0000313" key="4">
    <source>
        <dbReference type="Proteomes" id="UP001176468"/>
    </source>
</evidence>
<dbReference type="SUPFAM" id="SSF51735">
    <property type="entry name" value="NAD(P)-binding Rossmann-fold domains"/>
    <property type="match status" value="1"/>
</dbReference>
<organism evidence="3 4">
    <name type="scientific">Sphingomonas immobilis</name>
    <dbReference type="NCBI Taxonomy" id="3063997"/>
    <lineage>
        <taxon>Bacteria</taxon>
        <taxon>Pseudomonadati</taxon>
        <taxon>Pseudomonadota</taxon>
        <taxon>Alphaproteobacteria</taxon>
        <taxon>Sphingomonadales</taxon>
        <taxon>Sphingomonadaceae</taxon>
        <taxon>Sphingomonas</taxon>
    </lineage>
</organism>
<proteinExistence type="inferred from homology"/>
<dbReference type="Gene3D" id="3.40.50.720">
    <property type="entry name" value="NAD(P)-binding Rossmann-like Domain"/>
    <property type="match status" value="1"/>
</dbReference>
<protein>
    <submittedName>
        <fullName evidence="3">SDR family oxidoreductase</fullName>
    </submittedName>
</protein>
<evidence type="ECO:0000256" key="1">
    <source>
        <dbReference type="ARBA" id="ARBA00006484"/>
    </source>
</evidence>
<gene>
    <name evidence="3" type="ORF">Q5H94_02655</name>
</gene>
<evidence type="ECO:0000256" key="2">
    <source>
        <dbReference type="ARBA" id="ARBA00023002"/>
    </source>
</evidence>
<keyword evidence="4" id="KW-1185">Reference proteome</keyword>
<sequence length="264" mass="27218">MSAAVPHAVPRAVPRTVIVTGGARRIGAVIARGLADAGWRVAIHHHHSELDRALLGDLAEDAPILTGDLADAATPAALIAAARAAFGGPVGAVVNSASMFAYDRPPLADAASLREHEAVNLHAPVLLASALAAQDDLGAGAVVNILDQKLANLNPDFFSYTCAKAGLAAATVMLAQGLGPRIRVNAVAPGISLPSGDQSEEEFHAVASRNLLGRPVDVRDIARATAFLLSARGVTGQTVFVDNGQRFLPKTRDVMFETRQGAGA</sequence>